<dbReference type="InterPro" id="IPR003767">
    <property type="entry name" value="Malate/L-lactate_DH-like"/>
</dbReference>
<evidence type="ECO:0000256" key="1">
    <source>
        <dbReference type="ARBA" id="ARBA00006056"/>
    </source>
</evidence>
<reference evidence="3 4" key="1">
    <citation type="journal article" date="2021" name="Front. Microbiol.">
        <title>Aerobic Denitrification and Heterotrophic Sulfur Oxidation in the Genus Halomonas Revealed by Six Novel Species Characterizations and Genome-Based Analysis.</title>
        <authorList>
            <person name="Wang L."/>
            <person name="Shao Z."/>
        </authorList>
    </citation>
    <scope>NUCLEOTIDE SEQUENCE [LARGE SCALE GENOMIC DNA]</scope>
    <source>
        <strain evidence="3 4">MCCC 1A11036</strain>
    </source>
</reference>
<gene>
    <name evidence="3" type="ORF">HOP51_00365</name>
</gene>
<comment type="caution">
    <text evidence="3">The sequence shown here is derived from an EMBL/GenBank/DDBJ whole genome shotgun (WGS) entry which is preliminary data.</text>
</comment>
<dbReference type="EMBL" id="JABFTT010000001">
    <property type="protein sequence ID" value="MCE8018572.1"/>
    <property type="molecule type" value="Genomic_DNA"/>
</dbReference>
<sequence length="338" mass="35557">MSLIPVDKIRSTAEKAFIQAGVSPSFAAVQADLLIEAELRGHASHGLLRLPRLVARIKAGVADPAATGQQSWRGSAFLSVEGQNGLGPVVAMSALDALCDRVSETGVALSAIRNCNHLGMLAWYARKIAERGKVLIALTTSEALVHPWGGRYAMIGTNPIAIGVPADPQPFVMDMATSQVSMGKLHDYANRGKSIPEGWALDEAGNTTTDAAAATKGSIAPFGGPKGYALGLGFEVLVGVLTASALGTDVEGTLDDDMVCNKGDIFIVMEPASRDFASISAYLDTIRNMPAADPDRPVAIPGDRAGAEYNRCLETGHEPDPEIWRTICALANDTVTEF</sequence>
<name>A0ABS9A9H5_9GAMM</name>
<dbReference type="InterPro" id="IPR043143">
    <property type="entry name" value="Mal/L-sulf/L-lact_DH-like_NADP"/>
</dbReference>
<accession>A0ABS9A9H5</accession>
<comment type="similarity">
    <text evidence="1">Belongs to the LDH2/MDH2 oxidoreductase family.</text>
</comment>
<keyword evidence="4" id="KW-1185">Reference proteome</keyword>
<dbReference type="RefSeq" id="WP_234271972.1">
    <property type="nucleotide sequence ID" value="NZ_JABFTT010000001.1"/>
</dbReference>
<evidence type="ECO:0000256" key="2">
    <source>
        <dbReference type="ARBA" id="ARBA00023002"/>
    </source>
</evidence>
<dbReference type="InterPro" id="IPR036111">
    <property type="entry name" value="Mal/L-sulfo/L-lacto_DH-like_sf"/>
</dbReference>
<evidence type="ECO:0000313" key="3">
    <source>
        <dbReference type="EMBL" id="MCE8018572.1"/>
    </source>
</evidence>
<evidence type="ECO:0000313" key="4">
    <source>
        <dbReference type="Proteomes" id="UP001320122"/>
    </source>
</evidence>
<dbReference type="Proteomes" id="UP001320122">
    <property type="component" value="Unassembled WGS sequence"/>
</dbReference>
<dbReference type="PANTHER" id="PTHR11091">
    <property type="entry name" value="OXIDOREDUCTASE-RELATED"/>
    <property type="match status" value="1"/>
</dbReference>
<dbReference type="SUPFAM" id="SSF89733">
    <property type="entry name" value="L-sulfolactate dehydrogenase-like"/>
    <property type="match status" value="1"/>
</dbReference>
<dbReference type="PANTHER" id="PTHR11091:SF0">
    <property type="entry name" value="MALATE DEHYDROGENASE"/>
    <property type="match status" value="1"/>
</dbReference>
<proteinExistence type="inferred from homology"/>
<dbReference type="Gene3D" id="1.10.1530.10">
    <property type="match status" value="1"/>
</dbReference>
<keyword evidence="2" id="KW-0560">Oxidoreductase</keyword>
<dbReference type="Gene3D" id="3.30.60.50">
    <property type="entry name" value="Hypothetical oxidoreductase yiak, domain 3"/>
    <property type="match status" value="1"/>
</dbReference>
<dbReference type="Gene3D" id="3.30.1370.60">
    <property type="entry name" value="Hypothetical oxidoreductase yiak, domain 2"/>
    <property type="match status" value="1"/>
</dbReference>
<dbReference type="Pfam" id="PF02615">
    <property type="entry name" value="Ldh_2"/>
    <property type="match status" value="1"/>
</dbReference>
<organism evidence="3 4">
    <name type="scientific">Billgrantia zhangzhouensis</name>
    <dbReference type="NCBI Taxonomy" id="2733481"/>
    <lineage>
        <taxon>Bacteria</taxon>
        <taxon>Pseudomonadati</taxon>
        <taxon>Pseudomonadota</taxon>
        <taxon>Gammaproteobacteria</taxon>
        <taxon>Oceanospirillales</taxon>
        <taxon>Halomonadaceae</taxon>
        <taxon>Billgrantia</taxon>
    </lineage>
</organism>
<dbReference type="InterPro" id="IPR043144">
    <property type="entry name" value="Mal/L-sulf/L-lact_DH-like_ah"/>
</dbReference>
<protein>
    <submittedName>
        <fullName evidence="3">Ldh family oxidoreductase</fullName>
    </submittedName>
</protein>